<evidence type="ECO:0008006" key="3">
    <source>
        <dbReference type="Google" id="ProtNLM"/>
    </source>
</evidence>
<dbReference type="EMBL" id="CP115859">
    <property type="protein sequence ID" value="WBV60557.1"/>
    <property type="molecule type" value="Genomic_DNA"/>
</dbReference>
<name>A0ABY7QLJ7_9FLAO</name>
<sequence>MRNLIIIAFVFFSPLSFAQYQKIYKYDEYNKDWALVKTSSGTFGFIDRTGKEVNTGYL</sequence>
<organism evidence="1 2">
    <name type="scientific">Chryseobacterium camelliae</name>
    <dbReference type="NCBI Taxonomy" id="1265445"/>
    <lineage>
        <taxon>Bacteria</taxon>
        <taxon>Pseudomonadati</taxon>
        <taxon>Bacteroidota</taxon>
        <taxon>Flavobacteriia</taxon>
        <taxon>Flavobacteriales</taxon>
        <taxon>Weeksellaceae</taxon>
        <taxon>Chryseobacterium group</taxon>
        <taxon>Chryseobacterium</taxon>
    </lineage>
</organism>
<reference evidence="1 2" key="1">
    <citation type="submission" date="2023-01" db="EMBL/GenBank/DDBJ databases">
        <title>Complete genome of Chryseobacterium camelliae VAN22-5A.</title>
        <authorList>
            <person name="Zong G."/>
            <person name="Cao G."/>
        </authorList>
    </citation>
    <scope>NUCLEOTIDE SEQUENCE [LARGE SCALE GENOMIC DNA]</scope>
    <source>
        <strain evidence="1 2">VAN22-5A</strain>
    </source>
</reference>
<dbReference type="RefSeq" id="WP_271148879.1">
    <property type="nucleotide sequence ID" value="NZ_CP115859.1"/>
</dbReference>
<gene>
    <name evidence="1" type="ORF">PFY12_00210</name>
</gene>
<dbReference type="Proteomes" id="UP001210978">
    <property type="component" value="Chromosome"/>
</dbReference>
<accession>A0ABY7QLJ7</accession>
<evidence type="ECO:0000313" key="2">
    <source>
        <dbReference type="Proteomes" id="UP001210978"/>
    </source>
</evidence>
<keyword evidence="2" id="KW-1185">Reference proteome</keyword>
<protein>
    <recommendedName>
        <fullName evidence="3">WG repeat-containing protein</fullName>
    </recommendedName>
</protein>
<proteinExistence type="predicted"/>
<evidence type="ECO:0000313" key="1">
    <source>
        <dbReference type="EMBL" id="WBV60557.1"/>
    </source>
</evidence>